<organism evidence="1">
    <name type="scientific">bioreactor metagenome</name>
    <dbReference type="NCBI Taxonomy" id="1076179"/>
    <lineage>
        <taxon>unclassified sequences</taxon>
        <taxon>metagenomes</taxon>
        <taxon>ecological metagenomes</taxon>
    </lineage>
</organism>
<evidence type="ECO:0000313" key="1">
    <source>
        <dbReference type="EMBL" id="MPN35470.1"/>
    </source>
</evidence>
<reference evidence="1" key="1">
    <citation type="submission" date="2019-08" db="EMBL/GenBank/DDBJ databases">
        <authorList>
            <person name="Kucharzyk K."/>
            <person name="Murdoch R.W."/>
            <person name="Higgins S."/>
            <person name="Loffler F."/>
        </authorList>
    </citation>
    <scope>NUCLEOTIDE SEQUENCE</scope>
</reference>
<gene>
    <name evidence="1" type="ORF">SDC9_182968</name>
</gene>
<dbReference type="AlphaFoldDB" id="A0A645H9T1"/>
<dbReference type="EMBL" id="VSSQ01089076">
    <property type="protein sequence ID" value="MPN35470.1"/>
    <property type="molecule type" value="Genomic_DNA"/>
</dbReference>
<protein>
    <submittedName>
        <fullName evidence="1">Uncharacterized protein</fullName>
    </submittedName>
</protein>
<proteinExistence type="predicted"/>
<name>A0A645H9T1_9ZZZZ</name>
<accession>A0A645H9T1</accession>
<sequence length="105" mass="11656">MPKFQQIALRLGVLLQQIQQGVTKRGAQRIGHISATAVAAAEQTTGGQLLDRFAHRRARHAELLRQRPFCRQTLASLQRPLQDHGLQPIDDVVGQATLLQGPRVH</sequence>
<comment type="caution">
    <text evidence="1">The sequence shown here is derived from an EMBL/GenBank/DDBJ whole genome shotgun (WGS) entry which is preliminary data.</text>
</comment>